<reference evidence="3 4" key="1">
    <citation type="submission" date="2012-03" db="EMBL/GenBank/DDBJ databases">
        <authorList>
            <person name="Durkin A.S."/>
            <person name="McCorrison J."/>
            <person name="Torralba M."/>
            <person name="Gillis M."/>
            <person name="Methe B."/>
            <person name="Sutton G."/>
            <person name="Nelson K.E."/>
        </authorList>
    </citation>
    <scope>NUCLEOTIDE SEQUENCE [LARGE SCALE GENOMIC DNA]</scope>
    <source>
        <strain evidence="3 4">F0468</strain>
    </source>
</reference>
<dbReference type="Proteomes" id="UP000005039">
    <property type="component" value="Unassembled WGS sequence"/>
</dbReference>
<dbReference type="AlphaFoldDB" id="I0R685"/>
<dbReference type="PATRIC" id="fig|1095750.3.peg.2018"/>
<evidence type="ECO:0000313" key="4">
    <source>
        <dbReference type="Proteomes" id="UP000005039"/>
    </source>
</evidence>
<accession>I0R685</accession>
<dbReference type="Gene3D" id="3.30.420.10">
    <property type="entry name" value="Ribonuclease H-like superfamily/Ribonuclease H"/>
    <property type="match status" value="1"/>
</dbReference>
<dbReference type="GO" id="GO:0003677">
    <property type="term" value="F:DNA binding"/>
    <property type="evidence" value="ECO:0007669"/>
    <property type="project" value="UniProtKB-KW"/>
</dbReference>
<feature type="region of interest" description="Disordered" evidence="1">
    <location>
        <begin position="404"/>
        <end position="427"/>
    </location>
</feature>
<proteinExistence type="predicted"/>
<evidence type="ECO:0000313" key="3">
    <source>
        <dbReference type="EMBL" id="EIC95193.1"/>
    </source>
</evidence>
<evidence type="ECO:0000256" key="1">
    <source>
        <dbReference type="SAM" id="MobiDB-lite"/>
    </source>
</evidence>
<organism evidence="3 4">
    <name type="scientific">Lachnoanaerobaculum saburreum F0468</name>
    <dbReference type="NCBI Taxonomy" id="1095750"/>
    <lineage>
        <taxon>Bacteria</taxon>
        <taxon>Bacillati</taxon>
        <taxon>Bacillota</taxon>
        <taxon>Clostridia</taxon>
        <taxon>Lachnospirales</taxon>
        <taxon>Lachnospiraceae</taxon>
        <taxon>Lachnoanaerobaculum</taxon>
    </lineage>
</organism>
<feature type="domain" description="Tc1-like transposase DDE" evidence="2">
    <location>
        <begin position="240"/>
        <end position="359"/>
    </location>
</feature>
<dbReference type="EMBL" id="AJGH01000095">
    <property type="protein sequence ID" value="EIC95193.1"/>
    <property type="molecule type" value="Genomic_DNA"/>
</dbReference>
<sequence>MGVTTMPNTIKTISLTDNDKTYLNKLLNQSTLEIRIYQRAKILLLKSNGVSDKDTADKLDIGIGVVKRCLNKFKKNGVEAALHDNKGRGRKAEITDDDITWVINKACQKPKDYGYSSEFWYPLSFKKFINSIAEEEGHPCMASVAESTLRKILRNAKIKPFHVSYYCEKRDPEFDAKMHDVLVIYKQIEMQFDEDGKLLPFNNNSVHTLSYDEKPGIQAIATTSEDRSPIPNTDTNSCHQRDYEYVRLGTLSLLAAIDLLSGEAIPLVSETHKSSDFVTFLKKVNEKYPKGDTIRIILDNHSAHTSKETQEYLNTIPKRFEFVFTPKHGSWLNMIEGFFSKMTKQMLSGIRVKDKEELKSRIYRYFNEINKEPIPYKWTYKMDTIDLSKEDINSIVYGVVNAKAASAENKDKKAPKPTVRKRKSVSN</sequence>
<evidence type="ECO:0000259" key="2">
    <source>
        <dbReference type="Pfam" id="PF13358"/>
    </source>
</evidence>
<dbReference type="eggNOG" id="COG3335">
    <property type="taxonomic scope" value="Bacteria"/>
</dbReference>
<protein>
    <submittedName>
        <fullName evidence="3">DNA-binding helix-turn-helix / integrase core domain multi-domain protein</fullName>
    </submittedName>
</protein>
<comment type="caution">
    <text evidence="3">The sequence shown here is derived from an EMBL/GenBank/DDBJ whole genome shotgun (WGS) entry which is preliminary data.</text>
</comment>
<dbReference type="SUPFAM" id="SSF46689">
    <property type="entry name" value="Homeodomain-like"/>
    <property type="match status" value="1"/>
</dbReference>
<dbReference type="NCBIfam" id="NF033545">
    <property type="entry name" value="transpos_IS630"/>
    <property type="match status" value="1"/>
</dbReference>
<keyword evidence="4" id="KW-1185">Reference proteome</keyword>
<dbReference type="SUPFAM" id="SSF53098">
    <property type="entry name" value="Ribonuclease H-like"/>
    <property type="match status" value="1"/>
</dbReference>
<dbReference type="Pfam" id="PF13358">
    <property type="entry name" value="DDE_3"/>
    <property type="match status" value="1"/>
</dbReference>
<feature type="compositionally biased region" description="Basic residues" evidence="1">
    <location>
        <begin position="415"/>
        <end position="427"/>
    </location>
</feature>
<dbReference type="InterPro" id="IPR012337">
    <property type="entry name" value="RNaseH-like_sf"/>
</dbReference>
<dbReference type="InterPro" id="IPR009057">
    <property type="entry name" value="Homeodomain-like_sf"/>
</dbReference>
<gene>
    <name evidence="3" type="ORF">HMPREF9970_0242</name>
</gene>
<keyword evidence="3" id="KW-0238">DNA-binding</keyword>
<dbReference type="InterPro" id="IPR038717">
    <property type="entry name" value="Tc1-like_DDE_dom"/>
</dbReference>
<name>I0R685_9FIRM</name>
<dbReference type="InterPro" id="IPR036397">
    <property type="entry name" value="RNaseH_sf"/>
</dbReference>
<dbReference type="InterPro" id="IPR047655">
    <property type="entry name" value="Transpos_IS630-like"/>
</dbReference>
<dbReference type="eggNOG" id="COG3415">
    <property type="taxonomic scope" value="Bacteria"/>
</dbReference>